<gene>
    <name evidence="12" type="ORF">H8Q88_05685</name>
</gene>
<dbReference type="Proteomes" id="UP000615796">
    <property type="component" value="Unassembled WGS sequence"/>
</dbReference>
<name>A0A9X0R807_VIBME</name>
<feature type="domain" description="Peptidase S8/S53" evidence="10">
    <location>
        <begin position="466"/>
        <end position="536"/>
    </location>
</feature>
<evidence type="ECO:0000256" key="9">
    <source>
        <dbReference type="SAM" id="SignalP"/>
    </source>
</evidence>
<dbReference type="Gene3D" id="3.30.70.80">
    <property type="entry name" value="Peptidase S8 propeptide/proteinase inhibitor I9"/>
    <property type="match status" value="1"/>
</dbReference>
<dbReference type="InterPro" id="IPR034202">
    <property type="entry name" value="Subtilisin_Carlsberg-like"/>
</dbReference>
<evidence type="ECO:0000313" key="12">
    <source>
        <dbReference type="EMBL" id="MBC5850448.1"/>
    </source>
</evidence>
<feature type="domain" description="Peptidase S8/S53" evidence="10">
    <location>
        <begin position="142"/>
        <end position="336"/>
    </location>
</feature>
<dbReference type="InterPro" id="IPR023828">
    <property type="entry name" value="Peptidase_S8_Ser-AS"/>
</dbReference>
<dbReference type="InterPro" id="IPR003137">
    <property type="entry name" value="PA_domain"/>
</dbReference>
<keyword evidence="13" id="KW-1185">Reference proteome</keyword>
<dbReference type="InterPro" id="IPR015500">
    <property type="entry name" value="Peptidase_S8_subtilisin-rel"/>
</dbReference>
<dbReference type="CDD" id="cd04817">
    <property type="entry name" value="PA_VapT_like"/>
    <property type="match status" value="1"/>
</dbReference>
<dbReference type="GO" id="GO:0046872">
    <property type="term" value="F:metal ion binding"/>
    <property type="evidence" value="ECO:0007669"/>
    <property type="project" value="UniProtKB-KW"/>
</dbReference>
<keyword evidence="4" id="KW-0479">Metal-binding</keyword>
<dbReference type="EMBL" id="JACRUP010000002">
    <property type="protein sequence ID" value="MBC5850448.1"/>
    <property type="molecule type" value="Genomic_DNA"/>
</dbReference>
<evidence type="ECO:0000256" key="5">
    <source>
        <dbReference type="ARBA" id="ARBA00022801"/>
    </source>
</evidence>
<keyword evidence="3 8" id="KW-0645">Protease</keyword>
<dbReference type="SUPFAM" id="SSF54897">
    <property type="entry name" value="Protease propeptides/inhibitors"/>
    <property type="match status" value="1"/>
</dbReference>
<dbReference type="Gene3D" id="3.40.50.200">
    <property type="entry name" value="Peptidase S8/S53 domain"/>
    <property type="match status" value="1"/>
</dbReference>
<evidence type="ECO:0000313" key="13">
    <source>
        <dbReference type="Proteomes" id="UP000615796"/>
    </source>
</evidence>
<keyword evidence="6 8" id="KW-0720">Serine protease</keyword>
<dbReference type="PANTHER" id="PTHR43806:SF11">
    <property type="entry name" value="CEREVISIN-RELATED"/>
    <property type="match status" value="1"/>
</dbReference>
<dbReference type="GO" id="GO:0004252">
    <property type="term" value="F:serine-type endopeptidase activity"/>
    <property type="evidence" value="ECO:0007669"/>
    <property type="project" value="UniProtKB-UniRule"/>
</dbReference>
<evidence type="ECO:0000256" key="8">
    <source>
        <dbReference type="PROSITE-ProRule" id="PRU01240"/>
    </source>
</evidence>
<accession>A0A9X0R807</accession>
<evidence type="ECO:0000256" key="4">
    <source>
        <dbReference type="ARBA" id="ARBA00022723"/>
    </source>
</evidence>
<dbReference type="InterPro" id="IPR000209">
    <property type="entry name" value="Peptidase_S8/S53_dom"/>
</dbReference>
<evidence type="ECO:0000259" key="10">
    <source>
        <dbReference type="Pfam" id="PF00082"/>
    </source>
</evidence>
<evidence type="ECO:0000256" key="1">
    <source>
        <dbReference type="ARBA" id="ARBA00011073"/>
    </source>
</evidence>
<reference evidence="12" key="1">
    <citation type="submission" date="2020-08" db="EMBL/GenBank/DDBJ databases">
        <title>Genome Sequencing and Pan-Genome Analysis of Migratory bird Vibrio Strains, Inner Mongolia.</title>
        <authorList>
            <person name="Zheng L."/>
        </authorList>
    </citation>
    <scope>NUCLEOTIDE SEQUENCE</scope>
    <source>
        <strain evidence="12">M13F</strain>
    </source>
</reference>
<feature type="chain" id="PRO_5040768289" evidence="9">
    <location>
        <begin position="29"/>
        <end position="556"/>
    </location>
</feature>
<comment type="similarity">
    <text evidence="1 8">Belongs to the peptidase S8 family.</text>
</comment>
<dbReference type="GO" id="GO:0006508">
    <property type="term" value="P:proteolysis"/>
    <property type="evidence" value="ECO:0007669"/>
    <property type="project" value="UniProtKB-KW"/>
</dbReference>
<comment type="caution">
    <text evidence="12">The sequence shown here is derived from an EMBL/GenBank/DDBJ whole genome shotgun (WGS) entry which is preliminary data.</text>
</comment>
<evidence type="ECO:0000256" key="3">
    <source>
        <dbReference type="ARBA" id="ARBA00022670"/>
    </source>
</evidence>
<dbReference type="PROSITE" id="PS00137">
    <property type="entry name" value="SUBTILASE_HIS"/>
    <property type="match status" value="1"/>
</dbReference>
<dbReference type="PROSITE" id="PS51892">
    <property type="entry name" value="SUBTILASE"/>
    <property type="match status" value="1"/>
</dbReference>
<dbReference type="InterPro" id="IPR050131">
    <property type="entry name" value="Peptidase_S8_subtilisin-like"/>
</dbReference>
<feature type="signal peptide" evidence="9">
    <location>
        <begin position="1"/>
        <end position="28"/>
    </location>
</feature>
<dbReference type="CDD" id="cd07477">
    <property type="entry name" value="Peptidases_S8_Subtilisin_subset"/>
    <property type="match status" value="1"/>
</dbReference>
<dbReference type="PRINTS" id="PR00723">
    <property type="entry name" value="SUBTILISIN"/>
</dbReference>
<dbReference type="InterPro" id="IPR022398">
    <property type="entry name" value="Peptidase_S8_His-AS"/>
</dbReference>
<evidence type="ECO:0000259" key="11">
    <source>
        <dbReference type="Pfam" id="PF02225"/>
    </source>
</evidence>
<dbReference type="PANTHER" id="PTHR43806">
    <property type="entry name" value="PEPTIDASE S8"/>
    <property type="match status" value="1"/>
</dbReference>
<dbReference type="InterPro" id="IPR037045">
    <property type="entry name" value="S8pro/Inhibitor_I9_sf"/>
</dbReference>
<evidence type="ECO:0000256" key="6">
    <source>
        <dbReference type="ARBA" id="ARBA00022825"/>
    </source>
</evidence>
<evidence type="ECO:0000256" key="2">
    <source>
        <dbReference type="ARBA" id="ARBA00022512"/>
    </source>
</evidence>
<dbReference type="PROSITE" id="PS00138">
    <property type="entry name" value="SUBTILASE_SER"/>
    <property type="match status" value="1"/>
</dbReference>
<dbReference type="GO" id="GO:0005615">
    <property type="term" value="C:extracellular space"/>
    <property type="evidence" value="ECO:0007669"/>
    <property type="project" value="TreeGrafter"/>
</dbReference>
<proteinExistence type="inferred from homology"/>
<dbReference type="AlphaFoldDB" id="A0A9X0R807"/>
<evidence type="ECO:0000256" key="7">
    <source>
        <dbReference type="PIRSR" id="PIRSR615500-1"/>
    </source>
</evidence>
<keyword evidence="2" id="KW-0134">Cell wall</keyword>
<dbReference type="InterPro" id="IPR036852">
    <property type="entry name" value="Peptidase_S8/S53_dom_sf"/>
</dbReference>
<keyword evidence="2" id="KW-0964">Secreted</keyword>
<feature type="active site" description="Charge relay system" evidence="7 8">
    <location>
        <position position="149"/>
    </location>
</feature>
<dbReference type="Gene3D" id="3.50.30.30">
    <property type="match status" value="1"/>
</dbReference>
<feature type="active site" description="Charge relay system" evidence="7 8">
    <location>
        <position position="488"/>
    </location>
</feature>
<feature type="active site" description="Charge relay system" evidence="7 8">
    <location>
        <position position="184"/>
    </location>
</feature>
<keyword evidence="9" id="KW-0732">Signal</keyword>
<feature type="domain" description="PA" evidence="11">
    <location>
        <begin position="372"/>
        <end position="463"/>
    </location>
</feature>
<sequence length="556" mass="59576">MIKKNQLKRYVKLGTIAIVAGSATSAMAHPTLAFDEASIPTRYIVKFKQDEQPFSMANNPFWGPRIGQQALLSQVQASDIEPIGHDALYSAKLAEERVEALRSRPDVEYVEIDPPRFLMSETTPWGYFAVKADQLEDSQADNQTICIIDSGYDLAHNDLSGNRVTGTNDRGTGQWYIPGSSNAHGTHVAGTIAAIANNEGVKGLLPNQNVNLHIVKVFNESGWGYSSTLVRAIQTCADNGANIVNMSLGGSQSSRTEQNAMNALYEQGVLMIAAAGNSGNTAHSYPASYDSVMSVAAVDSNYDHASFSQATNQVEIAAPGVAVLSTVSVGEGVLSTIITEDRDYFRRGVVPHNRLNNNGFGFESAPIAGQYTAPLALCDTSSGRYQCGDMRGKICLTERIANETPSVRPEINAVAACNNAGALAAIVYSNQQRPGLQNPFVLDQYDTHPLLSVSVNRTVGQELAALVGQDITVSTRTGEDYQYYNGTSMATPHVSGVAGLVWSYHPQCSAKQIRQALTQTALDLDVPGRDNRTGYGLVNALAAKNYLDAGCNGPRG</sequence>
<dbReference type="Pfam" id="PF00082">
    <property type="entry name" value="Peptidase_S8"/>
    <property type="match status" value="2"/>
</dbReference>
<protein>
    <submittedName>
        <fullName evidence="12">S8 family serine peptidase</fullName>
    </submittedName>
</protein>
<dbReference type="Pfam" id="PF02225">
    <property type="entry name" value="PA"/>
    <property type="match status" value="1"/>
</dbReference>
<organism evidence="12 13">
    <name type="scientific">Vibrio metschnikovii</name>
    <dbReference type="NCBI Taxonomy" id="28172"/>
    <lineage>
        <taxon>Bacteria</taxon>
        <taxon>Pseudomonadati</taxon>
        <taxon>Pseudomonadota</taxon>
        <taxon>Gammaproteobacteria</taxon>
        <taxon>Vibrionales</taxon>
        <taxon>Vibrionaceae</taxon>
        <taxon>Vibrio</taxon>
    </lineage>
</organism>
<keyword evidence="5 8" id="KW-0378">Hydrolase</keyword>
<dbReference type="SUPFAM" id="SSF52743">
    <property type="entry name" value="Subtilisin-like"/>
    <property type="match status" value="1"/>
</dbReference>